<dbReference type="GO" id="GO:0008270">
    <property type="term" value="F:zinc ion binding"/>
    <property type="evidence" value="ECO:0007669"/>
    <property type="project" value="UniProtKB-KW"/>
</dbReference>
<evidence type="ECO:0000256" key="1">
    <source>
        <dbReference type="ARBA" id="ARBA00022723"/>
    </source>
</evidence>
<evidence type="ECO:0000259" key="6">
    <source>
        <dbReference type="PROSITE" id="PS51050"/>
    </source>
</evidence>
<protein>
    <recommendedName>
        <fullName evidence="9">ARID domain-containing protein</fullName>
    </recommendedName>
</protein>
<feature type="compositionally biased region" description="Acidic residues" evidence="4">
    <location>
        <begin position="133"/>
        <end position="142"/>
    </location>
</feature>
<keyword evidence="2" id="KW-0863">Zinc-finger</keyword>
<dbReference type="Pfam" id="PF01388">
    <property type="entry name" value="ARID"/>
    <property type="match status" value="1"/>
</dbReference>
<feature type="compositionally biased region" description="Polar residues" evidence="4">
    <location>
        <begin position="961"/>
        <end position="983"/>
    </location>
</feature>
<keyword evidence="8" id="KW-1185">Reference proteome</keyword>
<feature type="region of interest" description="Disordered" evidence="4">
    <location>
        <begin position="960"/>
        <end position="1007"/>
    </location>
</feature>
<gene>
    <name evidence="7" type="ORF">WJX73_001287</name>
</gene>
<feature type="compositionally biased region" description="Polar residues" evidence="4">
    <location>
        <begin position="850"/>
        <end position="866"/>
    </location>
</feature>
<sequence>MADRRQLMLYPLVKEGALQPGLRKLSCSVGGHEYFADLTETGEIVFEGRVFRSPSAFSVYVKRKVNPSRKADDGWTSVKYGSNLLSHYRGVLNELTGGAVSGASQGTHSAPPRTAGAARRRRRRSPHSYAEDSVSETDEELYSDLRGEYTDEYESAGDASNPLADPSYEPLGNDSSEPPRKLLGIPGRATRGRAQVCDRHKDAMGEAVPEEFTFVQCSQCKKWRRLKVPAVAMADWECSANPNPMYGSCAIAQEAPDEAIDTMLQEQAQRLHMAKCTRPSLTACSEREFEADLYAFLEQRGEEALATKLRNKQITCNNLPLDIFGLYREVVGVGGFTCNERYDDTNRWKGGINFAGEVFPKLRNWTANNRATSVGNQLHTNYRKFLLAYELAHRSVDLGVGMGPQMPLPTGKVPGGGADALAFLADVAATSKDDAVPVDHGKIKTRVTPPRQASKRSAPADTDPDFESPAPVRKRRTRDSNARGELGEAQPMEVAAALRGIEAESPIGRSAPGTLLLAADAADPNRHWAVLIVALHDLPSVVLAGSTCGPRSEAGSFPQTLQEASPSLRVEDAYPVVVMGTRMMGWAERGACRLYTPDNGEAAMAYLAPSIPLGDADSSTRLGSTAFKALKLAGQFTRTDSFGLAMGRGQGQAAGCCEVGEALADLEARLPPNSSVVCASWYFWQEWRDTVLSACTAAKLAPQVLLLAYQLHPSVLKRGAQHQTLLDELRAVLEMGPSLQSHPADPSGGLRDPAGGLRGSSVGPTVLGISDAISMLHNVIDWSRLRRNPTGMTNTTLAAQNTNNRNHSRTNLKVEADDQDAPKQTGPLSIPNALVNPLSHLPPKGGSNGSGISASHPSGQWGTTSAHAGRPSRLRSATPPIPKSLQEGLVRNGSHASHRQAQPGASHAAEQAMADYENLSATAEGTKNLGQPGVMIAAATDSDEHPGDRDHGGNLIEQANEDLSTGSVDTQGSRPTKGHTSPETKLVAVQHGNPGGTGTATTQHPDGTGCTDWQGSANTCAVVWNTHHLAVRRLQVLLLAYLHPSVLKRGAQHQTLLDKLRALLEMDICCSRTVQIPLGLCGFPRWHSGTPL</sequence>
<dbReference type="PROSITE" id="PS51050">
    <property type="entry name" value="ZF_CW"/>
    <property type="match status" value="1"/>
</dbReference>
<dbReference type="InterPro" id="IPR036431">
    <property type="entry name" value="ARID_dom_sf"/>
</dbReference>
<dbReference type="PANTHER" id="PTHR46694">
    <property type="entry name" value="AT-RICH INTERACTIVE DOMAIN-CONTAINING PROTEIN 4"/>
    <property type="match status" value="1"/>
</dbReference>
<dbReference type="InterPro" id="IPR011124">
    <property type="entry name" value="Znf_CW"/>
</dbReference>
<dbReference type="Gene3D" id="3.30.40.100">
    <property type="match status" value="1"/>
</dbReference>
<evidence type="ECO:0000256" key="4">
    <source>
        <dbReference type="SAM" id="MobiDB-lite"/>
    </source>
</evidence>
<dbReference type="Pfam" id="PF07496">
    <property type="entry name" value="zf-CW"/>
    <property type="match status" value="1"/>
</dbReference>
<dbReference type="PANTHER" id="PTHR46694:SF1">
    <property type="entry name" value="AT-RICH INTERACTIVE DOMAIN-CONTAINING PROTEIN 4"/>
    <property type="match status" value="1"/>
</dbReference>
<feature type="region of interest" description="Disordered" evidence="4">
    <location>
        <begin position="99"/>
        <end position="193"/>
    </location>
</feature>
<feature type="region of interest" description="Disordered" evidence="4">
    <location>
        <begin position="738"/>
        <end position="757"/>
    </location>
</feature>
<dbReference type="Gene3D" id="1.10.150.60">
    <property type="entry name" value="ARID DNA-binding domain"/>
    <property type="match status" value="1"/>
</dbReference>
<organism evidence="7 8">
    <name type="scientific">Symbiochloris irregularis</name>
    <dbReference type="NCBI Taxonomy" id="706552"/>
    <lineage>
        <taxon>Eukaryota</taxon>
        <taxon>Viridiplantae</taxon>
        <taxon>Chlorophyta</taxon>
        <taxon>core chlorophytes</taxon>
        <taxon>Trebouxiophyceae</taxon>
        <taxon>Trebouxiales</taxon>
        <taxon>Trebouxiaceae</taxon>
        <taxon>Symbiochloris</taxon>
    </lineage>
</organism>
<proteinExistence type="predicted"/>
<feature type="domain" description="CW-type" evidence="6">
    <location>
        <begin position="208"/>
        <end position="257"/>
    </location>
</feature>
<dbReference type="EMBL" id="JALJOQ010000256">
    <property type="protein sequence ID" value="KAK9787109.1"/>
    <property type="molecule type" value="Genomic_DNA"/>
</dbReference>
<dbReference type="InterPro" id="IPR001606">
    <property type="entry name" value="ARID_dom"/>
</dbReference>
<dbReference type="Pfam" id="PF18755">
    <property type="entry name" value="RAMA"/>
    <property type="match status" value="1"/>
</dbReference>
<accession>A0AAW1NHV9</accession>
<keyword evidence="3" id="KW-0862">Zinc</keyword>
<reference evidence="7 8" key="1">
    <citation type="journal article" date="2024" name="Nat. Commun.">
        <title>Phylogenomics reveals the evolutionary origins of lichenization in chlorophyte algae.</title>
        <authorList>
            <person name="Puginier C."/>
            <person name="Libourel C."/>
            <person name="Otte J."/>
            <person name="Skaloud P."/>
            <person name="Haon M."/>
            <person name="Grisel S."/>
            <person name="Petersen M."/>
            <person name="Berrin J.G."/>
            <person name="Delaux P.M."/>
            <person name="Dal Grande F."/>
            <person name="Keller J."/>
        </authorList>
    </citation>
    <scope>NUCLEOTIDE SEQUENCE [LARGE SCALE GENOMIC DNA]</scope>
    <source>
        <strain evidence="7 8">SAG 2036</strain>
    </source>
</reference>
<comment type="caution">
    <text evidence="7">The sequence shown here is derived from an EMBL/GenBank/DDBJ whole genome shotgun (WGS) entry which is preliminary data.</text>
</comment>
<evidence type="ECO:0000259" key="5">
    <source>
        <dbReference type="PROSITE" id="PS51011"/>
    </source>
</evidence>
<keyword evidence="1" id="KW-0479">Metal-binding</keyword>
<evidence type="ECO:0000256" key="2">
    <source>
        <dbReference type="ARBA" id="ARBA00022771"/>
    </source>
</evidence>
<evidence type="ECO:0000256" key="3">
    <source>
        <dbReference type="ARBA" id="ARBA00022833"/>
    </source>
</evidence>
<dbReference type="Proteomes" id="UP001465755">
    <property type="component" value="Unassembled WGS sequence"/>
</dbReference>
<evidence type="ECO:0000313" key="8">
    <source>
        <dbReference type="Proteomes" id="UP001465755"/>
    </source>
</evidence>
<dbReference type="AlphaFoldDB" id="A0AAW1NHV9"/>
<dbReference type="PROSITE" id="PS51011">
    <property type="entry name" value="ARID"/>
    <property type="match status" value="1"/>
</dbReference>
<dbReference type="SUPFAM" id="SSF46774">
    <property type="entry name" value="ARID-like"/>
    <property type="match status" value="1"/>
</dbReference>
<feature type="domain" description="ARID" evidence="5">
    <location>
        <begin position="283"/>
        <end position="394"/>
    </location>
</feature>
<evidence type="ECO:0000313" key="7">
    <source>
        <dbReference type="EMBL" id="KAK9787109.1"/>
    </source>
</evidence>
<dbReference type="InterPro" id="IPR042293">
    <property type="entry name" value="ARID4"/>
</dbReference>
<dbReference type="CDD" id="cd16100">
    <property type="entry name" value="ARID"/>
    <property type="match status" value="1"/>
</dbReference>
<feature type="region of interest" description="Disordered" evidence="4">
    <location>
        <begin position="787"/>
        <end position="911"/>
    </location>
</feature>
<evidence type="ECO:0008006" key="9">
    <source>
        <dbReference type="Google" id="ProtNLM"/>
    </source>
</evidence>
<feature type="compositionally biased region" description="Low complexity" evidence="4">
    <location>
        <begin position="793"/>
        <end position="805"/>
    </location>
</feature>
<dbReference type="InterPro" id="IPR040843">
    <property type="entry name" value="RAMA"/>
</dbReference>
<feature type="region of interest" description="Disordered" evidence="4">
    <location>
        <begin position="439"/>
        <end position="490"/>
    </location>
</feature>
<dbReference type="GO" id="GO:0003677">
    <property type="term" value="F:DNA binding"/>
    <property type="evidence" value="ECO:0007669"/>
    <property type="project" value="InterPro"/>
</dbReference>
<name>A0AAW1NHV9_9CHLO</name>